<evidence type="ECO:0000256" key="2">
    <source>
        <dbReference type="ARBA" id="ARBA00010671"/>
    </source>
</evidence>
<keyword evidence="4" id="KW-0663">Pyridoxal phosphate</keyword>
<dbReference type="InterPro" id="IPR036633">
    <property type="entry name" value="Prn/Lys/Arg_de-COase_C_sf"/>
</dbReference>
<comment type="cofactor">
    <cofactor evidence="1">
        <name>pyridoxal 5'-phosphate</name>
        <dbReference type="ChEBI" id="CHEBI:597326"/>
    </cofactor>
</comment>
<reference evidence="7" key="1">
    <citation type="submission" date="2021-12" db="EMBL/GenBank/DDBJ databases">
        <title>Alicyclobacillaceae gen. nov., sp. nov., isolated from chalcocite enrichment system.</title>
        <authorList>
            <person name="Jiang Z."/>
        </authorList>
    </citation>
    <scope>NUCLEOTIDE SEQUENCE</scope>
    <source>
        <strain evidence="7">MYW30-H2</strain>
    </source>
</reference>
<sequence length="490" mass="54518">MLNENQNRIPLLEAIIRHVQKRPVPFHVPGHKMGRGVVSEFGNWLDAALKLDITELPGLDDLHAPSDSILTAQELAAAAFGAEQTFFLVNGSTSGNYAMILSTCKPGDRLIVARNFHKSVIQACTLGNIHPVYMDLPIDKDIQSAGPVPVESVEMAIQKYPDAKAVLITSPTYQGIYSPIREIAEIVHRAGMILLVDEAHGAHLHFHPQLHKYAALVQGADLVVQSTHKMLGSLTQTAMLHVNGKGVDLQRLAKYVSFSQTSSPSYLLLASLDAARYVMAMEGERLLSRGMAQLQDFHAAAKRWKWIQLVPRKEDRDPFKLIFRLKRGTPAFAEEWLRTNHGIFFEMATPDHLLAVASYADTKGMMEKLLRALDALDQWLDRFDVATADMSHSSDDAFLLPFQPSVKEPVLGLREVEDSNWEWVNIERSCGRIAYHFVAPYPPGIPIICPGERIESHMIKKILSCIQQRGNVQGLGGSNKTQIAVCIEEK</sequence>
<dbReference type="Gene3D" id="3.40.640.10">
    <property type="entry name" value="Type I PLP-dependent aspartate aminotransferase-like (Major domain)"/>
    <property type="match status" value="1"/>
</dbReference>
<dbReference type="Gene3D" id="3.90.105.10">
    <property type="entry name" value="Molybdopterin biosynthesis moea protein, domain 2"/>
    <property type="match status" value="1"/>
</dbReference>
<dbReference type="InterPro" id="IPR015424">
    <property type="entry name" value="PyrdxlP-dep_Trfase"/>
</dbReference>
<dbReference type="SUPFAM" id="SSF53383">
    <property type="entry name" value="PLP-dependent transferases"/>
    <property type="match status" value="1"/>
</dbReference>
<organism evidence="7 8">
    <name type="scientific">Fodinisporobacter ferrooxydans</name>
    <dbReference type="NCBI Taxonomy" id="2901836"/>
    <lineage>
        <taxon>Bacteria</taxon>
        <taxon>Bacillati</taxon>
        <taxon>Bacillota</taxon>
        <taxon>Bacilli</taxon>
        <taxon>Bacillales</taxon>
        <taxon>Alicyclobacillaceae</taxon>
        <taxon>Fodinisporobacter</taxon>
    </lineage>
</organism>
<keyword evidence="7" id="KW-0032">Aminotransferase</keyword>
<dbReference type="InterPro" id="IPR000310">
    <property type="entry name" value="Orn/Lys/Arg_deCO2ase_major_dom"/>
</dbReference>
<dbReference type="InterPro" id="IPR015421">
    <property type="entry name" value="PyrdxlP-dep_Trfase_major"/>
</dbReference>
<evidence type="ECO:0000256" key="1">
    <source>
        <dbReference type="ARBA" id="ARBA00001933"/>
    </source>
</evidence>
<gene>
    <name evidence="7" type="ORF">LSG31_05975</name>
</gene>
<dbReference type="GO" id="GO:0008483">
    <property type="term" value="F:transaminase activity"/>
    <property type="evidence" value="ECO:0007669"/>
    <property type="project" value="UniProtKB-KW"/>
</dbReference>
<proteinExistence type="inferred from homology"/>
<keyword evidence="8" id="KW-1185">Reference proteome</keyword>
<dbReference type="CDD" id="cd00615">
    <property type="entry name" value="Orn_deC_like"/>
    <property type="match status" value="1"/>
</dbReference>
<keyword evidence="5" id="KW-0456">Lyase</keyword>
<keyword evidence="7" id="KW-0808">Transferase</keyword>
<dbReference type="Pfam" id="PF01276">
    <property type="entry name" value="OKR_DC_1"/>
    <property type="match status" value="1"/>
</dbReference>
<feature type="domain" description="Orn/Lys/Arg decarboxylases family 1 pyridoxal-P attachment site" evidence="6">
    <location>
        <begin position="224"/>
        <end position="238"/>
    </location>
</feature>
<comment type="similarity">
    <text evidence="2">Belongs to the Orn/Lys/Arg decarboxylase class-I family.</text>
</comment>
<dbReference type="RefSeq" id="WP_347438475.1">
    <property type="nucleotide sequence ID" value="NZ_CP089291.1"/>
</dbReference>
<evidence type="ECO:0000256" key="3">
    <source>
        <dbReference type="ARBA" id="ARBA00022793"/>
    </source>
</evidence>
<evidence type="ECO:0000259" key="6">
    <source>
        <dbReference type="PROSITE" id="PS00703"/>
    </source>
</evidence>
<protein>
    <submittedName>
        <fullName evidence="7">Aminotransferase class I/II-fold pyridoxal phosphate-dependent enzyme</fullName>
    </submittedName>
</protein>
<evidence type="ECO:0000313" key="8">
    <source>
        <dbReference type="Proteomes" id="UP000830167"/>
    </source>
</evidence>
<evidence type="ECO:0000313" key="7">
    <source>
        <dbReference type="EMBL" id="UOF91787.1"/>
    </source>
</evidence>
<dbReference type="Proteomes" id="UP000830167">
    <property type="component" value="Chromosome"/>
</dbReference>
<dbReference type="InterPro" id="IPR052357">
    <property type="entry name" value="Orn_Lys_Arg_decarboxylase-I"/>
</dbReference>
<dbReference type="PANTHER" id="PTHR43277:SF4">
    <property type="entry name" value="ARGININE DECARBOXYLASE"/>
    <property type="match status" value="1"/>
</dbReference>
<dbReference type="SUPFAM" id="SSF55904">
    <property type="entry name" value="Ornithine decarboxylase C-terminal domain"/>
    <property type="match status" value="1"/>
</dbReference>
<dbReference type="Pfam" id="PF03711">
    <property type="entry name" value="OKR_DC_1_C"/>
    <property type="match status" value="1"/>
</dbReference>
<dbReference type="PANTHER" id="PTHR43277">
    <property type="entry name" value="ARGININE DECARBOXYLASE"/>
    <property type="match status" value="1"/>
</dbReference>
<dbReference type="EMBL" id="CP089291">
    <property type="protein sequence ID" value="UOF91787.1"/>
    <property type="molecule type" value="Genomic_DNA"/>
</dbReference>
<dbReference type="PROSITE" id="PS00703">
    <property type="entry name" value="OKR_DC_1"/>
    <property type="match status" value="1"/>
</dbReference>
<keyword evidence="3" id="KW-0210">Decarboxylase</keyword>
<dbReference type="InterPro" id="IPR008286">
    <property type="entry name" value="Prn/Lys/Arg_de-COase_C"/>
</dbReference>
<evidence type="ECO:0000256" key="4">
    <source>
        <dbReference type="ARBA" id="ARBA00022898"/>
    </source>
</evidence>
<name>A0ABY4CMT4_9BACL</name>
<evidence type="ECO:0000256" key="5">
    <source>
        <dbReference type="ARBA" id="ARBA00023239"/>
    </source>
</evidence>
<accession>A0ABY4CMT4</accession>